<name>A0A0C3DAR7_9AGAM</name>
<dbReference type="InParanoid" id="A0A0C3DAR7"/>
<organism evidence="1 2">
    <name type="scientific">Scleroderma citrinum Foug A</name>
    <dbReference type="NCBI Taxonomy" id="1036808"/>
    <lineage>
        <taxon>Eukaryota</taxon>
        <taxon>Fungi</taxon>
        <taxon>Dikarya</taxon>
        <taxon>Basidiomycota</taxon>
        <taxon>Agaricomycotina</taxon>
        <taxon>Agaricomycetes</taxon>
        <taxon>Agaricomycetidae</taxon>
        <taxon>Boletales</taxon>
        <taxon>Sclerodermatineae</taxon>
        <taxon>Sclerodermataceae</taxon>
        <taxon>Scleroderma</taxon>
    </lineage>
</organism>
<dbReference type="Proteomes" id="UP000053989">
    <property type="component" value="Unassembled WGS sequence"/>
</dbReference>
<gene>
    <name evidence="1" type="ORF">SCLCIDRAFT_1118501</name>
</gene>
<dbReference type="HOGENOM" id="CLU_2543966_0_0_1"/>
<evidence type="ECO:0000313" key="1">
    <source>
        <dbReference type="EMBL" id="KIM57835.1"/>
    </source>
</evidence>
<accession>A0A0C3DAR7</accession>
<protein>
    <submittedName>
        <fullName evidence="1">Uncharacterized protein</fullName>
    </submittedName>
</protein>
<dbReference type="AlphaFoldDB" id="A0A0C3DAR7"/>
<sequence>MCRKREALRWSTGSMIRASSRLPRQSASAHLPNTRSILDGFHVSSLCRFSAALENSTCGMWKKERYTFKPGTMPKVQRRDHNG</sequence>
<reference evidence="1 2" key="1">
    <citation type="submission" date="2014-04" db="EMBL/GenBank/DDBJ databases">
        <authorList>
            <consortium name="DOE Joint Genome Institute"/>
            <person name="Kuo A."/>
            <person name="Kohler A."/>
            <person name="Nagy L.G."/>
            <person name="Floudas D."/>
            <person name="Copeland A."/>
            <person name="Barry K.W."/>
            <person name="Cichocki N."/>
            <person name="Veneault-Fourrey C."/>
            <person name="LaButti K."/>
            <person name="Lindquist E.A."/>
            <person name="Lipzen A."/>
            <person name="Lundell T."/>
            <person name="Morin E."/>
            <person name="Murat C."/>
            <person name="Sun H."/>
            <person name="Tunlid A."/>
            <person name="Henrissat B."/>
            <person name="Grigoriev I.V."/>
            <person name="Hibbett D.S."/>
            <person name="Martin F."/>
            <person name="Nordberg H.P."/>
            <person name="Cantor M.N."/>
            <person name="Hua S.X."/>
        </authorList>
    </citation>
    <scope>NUCLEOTIDE SEQUENCE [LARGE SCALE GENOMIC DNA]</scope>
    <source>
        <strain evidence="1 2">Foug A</strain>
    </source>
</reference>
<keyword evidence="2" id="KW-1185">Reference proteome</keyword>
<proteinExistence type="predicted"/>
<dbReference type="EMBL" id="KN822095">
    <property type="protein sequence ID" value="KIM57835.1"/>
    <property type="molecule type" value="Genomic_DNA"/>
</dbReference>
<evidence type="ECO:0000313" key="2">
    <source>
        <dbReference type="Proteomes" id="UP000053989"/>
    </source>
</evidence>
<reference evidence="2" key="2">
    <citation type="submission" date="2015-01" db="EMBL/GenBank/DDBJ databases">
        <title>Evolutionary Origins and Diversification of the Mycorrhizal Mutualists.</title>
        <authorList>
            <consortium name="DOE Joint Genome Institute"/>
            <consortium name="Mycorrhizal Genomics Consortium"/>
            <person name="Kohler A."/>
            <person name="Kuo A."/>
            <person name="Nagy L.G."/>
            <person name="Floudas D."/>
            <person name="Copeland A."/>
            <person name="Barry K.W."/>
            <person name="Cichocki N."/>
            <person name="Veneault-Fourrey C."/>
            <person name="LaButti K."/>
            <person name="Lindquist E.A."/>
            <person name="Lipzen A."/>
            <person name="Lundell T."/>
            <person name="Morin E."/>
            <person name="Murat C."/>
            <person name="Riley R."/>
            <person name="Ohm R."/>
            <person name="Sun H."/>
            <person name="Tunlid A."/>
            <person name="Henrissat B."/>
            <person name="Grigoriev I.V."/>
            <person name="Hibbett D.S."/>
            <person name="Martin F."/>
        </authorList>
    </citation>
    <scope>NUCLEOTIDE SEQUENCE [LARGE SCALE GENOMIC DNA]</scope>
    <source>
        <strain evidence="2">Foug A</strain>
    </source>
</reference>